<keyword evidence="6 7" id="KW-0998">Cell outer membrane</keyword>
<evidence type="ECO:0000256" key="4">
    <source>
        <dbReference type="ARBA" id="ARBA00022692"/>
    </source>
</evidence>
<dbReference type="Pfam" id="PF07715">
    <property type="entry name" value="Plug"/>
    <property type="match status" value="1"/>
</dbReference>
<keyword evidence="4 7" id="KW-0812">Transmembrane</keyword>
<dbReference type="InterPro" id="IPR037066">
    <property type="entry name" value="Plug_dom_sf"/>
</dbReference>
<reference evidence="9 10" key="1">
    <citation type="submission" date="2019-11" db="EMBL/GenBank/DDBJ databases">
        <title>Pedobacter sp. HMF7647 Genome sequencing and assembly.</title>
        <authorList>
            <person name="Kang H."/>
            <person name="Kim H."/>
            <person name="Joh K."/>
        </authorList>
    </citation>
    <scope>NUCLEOTIDE SEQUENCE [LARGE SCALE GENOMIC DNA]</scope>
    <source>
        <strain evidence="9 10">HMF7647</strain>
    </source>
</reference>
<evidence type="ECO:0000256" key="2">
    <source>
        <dbReference type="ARBA" id="ARBA00022448"/>
    </source>
</evidence>
<dbReference type="RefSeq" id="WP_160845664.1">
    <property type="nucleotide sequence ID" value="NZ_WVHT01000008.1"/>
</dbReference>
<name>A0A7K1YD27_9SPHI</name>
<dbReference type="PROSITE" id="PS52016">
    <property type="entry name" value="TONB_DEPENDENT_REC_3"/>
    <property type="match status" value="1"/>
</dbReference>
<dbReference type="Gene3D" id="2.170.130.10">
    <property type="entry name" value="TonB-dependent receptor, plug domain"/>
    <property type="match status" value="1"/>
</dbReference>
<comment type="caution">
    <text evidence="9">The sequence shown here is derived from an EMBL/GenBank/DDBJ whole genome shotgun (WGS) entry which is preliminary data.</text>
</comment>
<dbReference type="InterPro" id="IPR008969">
    <property type="entry name" value="CarboxyPept-like_regulatory"/>
</dbReference>
<dbReference type="InterPro" id="IPR023996">
    <property type="entry name" value="TonB-dep_OMP_SusC/RagA"/>
</dbReference>
<evidence type="ECO:0000256" key="1">
    <source>
        <dbReference type="ARBA" id="ARBA00004571"/>
    </source>
</evidence>
<organism evidence="9 10">
    <name type="scientific">Hufsiella arboris</name>
    <dbReference type="NCBI Taxonomy" id="2695275"/>
    <lineage>
        <taxon>Bacteria</taxon>
        <taxon>Pseudomonadati</taxon>
        <taxon>Bacteroidota</taxon>
        <taxon>Sphingobacteriia</taxon>
        <taxon>Sphingobacteriales</taxon>
        <taxon>Sphingobacteriaceae</taxon>
        <taxon>Hufsiella</taxon>
    </lineage>
</organism>
<keyword evidence="2 7" id="KW-0813">Transport</keyword>
<dbReference type="InterPro" id="IPR023997">
    <property type="entry name" value="TonB-dep_OMP_SusC/RagA_CS"/>
</dbReference>
<keyword evidence="5 7" id="KW-0472">Membrane</keyword>
<evidence type="ECO:0000259" key="8">
    <source>
        <dbReference type="Pfam" id="PF07715"/>
    </source>
</evidence>
<dbReference type="NCBIfam" id="TIGR04056">
    <property type="entry name" value="OMP_RagA_SusC"/>
    <property type="match status" value="1"/>
</dbReference>
<gene>
    <name evidence="9" type="ORF">GS399_16025</name>
</gene>
<dbReference type="EMBL" id="WVHT01000008">
    <property type="protein sequence ID" value="MXV52483.1"/>
    <property type="molecule type" value="Genomic_DNA"/>
</dbReference>
<dbReference type="AlphaFoldDB" id="A0A7K1YD27"/>
<dbReference type="NCBIfam" id="TIGR04057">
    <property type="entry name" value="SusC_RagA_signa"/>
    <property type="match status" value="1"/>
</dbReference>
<dbReference type="SUPFAM" id="SSF56935">
    <property type="entry name" value="Porins"/>
    <property type="match status" value="1"/>
</dbReference>
<dbReference type="Pfam" id="PF13715">
    <property type="entry name" value="CarbopepD_reg_2"/>
    <property type="match status" value="1"/>
</dbReference>
<dbReference type="Gene3D" id="2.40.170.20">
    <property type="entry name" value="TonB-dependent receptor, beta-barrel domain"/>
    <property type="match status" value="1"/>
</dbReference>
<evidence type="ECO:0000313" key="9">
    <source>
        <dbReference type="EMBL" id="MXV52483.1"/>
    </source>
</evidence>
<evidence type="ECO:0000313" key="10">
    <source>
        <dbReference type="Proteomes" id="UP000466586"/>
    </source>
</evidence>
<sequence length="1119" mass="122162">MNRRLIYLWLLACFLVAGRVYGQSNSLIVSGVVTDGTKNETLPGVSIKVKGTTIGTTSNAEGKYSLNVPSTASTLVFSFIGFDSQEITIKGRTAINVTMASNSKSLTEVVIVGYSQQTRQKNTAAVSKLDTKQLVNAANPSPLAAMQGKIAGVSIPLSNGQPGAAPVNVIIRGGSKPNVYGQGTGNANGNPYLNSDGSSPLVVIDGVFRTLNDLNPDDIESLQVMKDAASTAIYGARGANGVIVVKTKSGKFGSGKANITFNYRTNREVATGQEKYMTAAQYIALARTTIKNTSDPQDKNAFLNNAGFSAGTKVYTAKGQYGNAMYTTALYDNIVAVEGQAYVDNLLAKGWETMDDPVNPGSKLLFDDNHYQDLLWNTGTTNNYNLSIDGGSDVASYNVSFNHINQEGTFVGTSYKRYSALGNFSFKASNNIQVNASLNYQNLLPNYVDGYTNDIVRATRITPLIRLFKDDGTPTTGEVLTVRNRFHTLAYDDNNISTERVVSKVDLDWNIVKGLHFRPAVSYLIGDARTIFSRKAFPDPIQFATSRLKTENQNNTRQLMIDQILQYDYSWKVSHHFMLLGGFNYTRNTGNAIDIGSQRGTNDYITTISEPPLTTVNGTTVTNVTNFGTTLSENKSASFFGQFGYDYEGRYLVNAVIRRDGFSNFSPGNRYATFPSASIGWNIFKESFWKQNNLVSMLKLRGSWGQAGSNDLSYTDTYGGYSATVYNQLSGIQRANLSNPNLRWETTQTTDVAVDAGFLGDRINLTVDLYNKLTKDRLDSKPLPAEAPFSSIIFNNGVLQNKGIEIELQATVLRAKDFRWNANLAYAYNSQKIISLPDNGRLKNRQGGGVIADPGTGTDIEVGGFAEGERPYSYYAWKVEKVFSTDAEAATWSATHKDIASTTGGLAVGKKAGDYQFADINNDGIIDTKDLVFIGYKTPNVTGGMQNSFTYKSFTLRFNMDFALGHVISNGNLARSLGQARAYNEGAPIEALGNDIWQKPGDEGKKYARFSFGDADVGQKNYVRQAAADVGTGSAYASDVSTMITKGDFLAFRELYLSYDLSKKLMSKIKSTGLTVFLSATNLGYLTKYKGQNPESYVGFDPGGYPRPRQYTFGASLRF</sequence>
<feature type="domain" description="TonB-dependent receptor plug" evidence="8">
    <location>
        <begin position="120"/>
        <end position="242"/>
    </location>
</feature>
<proteinExistence type="inferred from homology"/>
<evidence type="ECO:0000256" key="7">
    <source>
        <dbReference type="PROSITE-ProRule" id="PRU01360"/>
    </source>
</evidence>
<keyword evidence="10" id="KW-1185">Reference proteome</keyword>
<evidence type="ECO:0000256" key="3">
    <source>
        <dbReference type="ARBA" id="ARBA00022452"/>
    </source>
</evidence>
<evidence type="ECO:0000256" key="5">
    <source>
        <dbReference type="ARBA" id="ARBA00023136"/>
    </source>
</evidence>
<dbReference type="InterPro" id="IPR012910">
    <property type="entry name" value="Plug_dom"/>
</dbReference>
<dbReference type="Gene3D" id="2.60.40.1120">
    <property type="entry name" value="Carboxypeptidase-like, regulatory domain"/>
    <property type="match status" value="1"/>
</dbReference>
<dbReference type="InterPro" id="IPR036942">
    <property type="entry name" value="Beta-barrel_TonB_sf"/>
</dbReference>
<keyword evidence="3 7" id="KW-1134">Transmembrane beta strand</keyword>
<comment type="similarity">
    <text evidence="7">Belongs to the TonB-dependent receptor family.</text>
</comment>
<accession>A0A7K1YD27</accession>
<comment type="subcellular location">
    <subcellularLocation>
        <location evidence="1 7">Cell outer membrane</location>
        <topology evidence="1 7">Multi-pass membrane protein</topology>
    </subcellularLocation>
</comment>
<evidence type="ECO:0000256" key="6">
    <source>
        <dbReference type="ARBA" id="ARBA00023237"/>
    </source>
</evidence>
<dbReference type="Proteomes" id="UP000466586">
    <property type="component" value="Unassembled WGS sequence"/>
</dbReference>
<dbReference type="GO" id="GO:0009279">
    <property type="term" value="C:cell outer membrane"/>
    <property type="evidence" value="ECO:0007669"/>
    <property type="project" value="UniProtKB-SubCell"/>
</dbReference>
<dbReference type="SUPFAM" id="SSF49464">
    <property type="entry name" value="Carboxypeptidase regulatory domain-like"/>
    <property type="match status" value="1"/>
</dbReference>
<dbReference type="InterPro" id="IPR039426">
    <property type="entry name" value="TonB-dep_rcpt-like"/>
</dbReference>
<protein>
    <submittedName>
        <fullName evidence="9">SusC/RagA family TonB-linked outer membrane protein</fullName>
    </submittedName>
</protein>